<reference evidence="2 3" key="1">
    <citation type="submission" date="2019-05" db="EMBL/GenBank/DDBJ databases">
        <authorList>
            <consortium name="Science for Life Laboratories"/>
        </authorList>
    </citation>
    <scope>NUCLEOTIDE SEQUENCE [LARGE SCALE GENOMIC DNA]</scope>
    <source>
        <strain evidence="2">Soil9</strain>
    </source>
</reference>
<keyword evidence="1" id="KW-0732">Signal</keyword>
<evidence type="ECO:0000313" key="3">
    <source>
        <dbReference type="Proteomes" id="UP000464178"/>
    </source>
</evidence>
<dbReference type="KEGG" id="gms:SOIL9_61460"/>
<name>A0A6P2CR75_9BACT</name>
<evidence type="ECO:0000256" key="1">
    <source>
        <dbReference type="SAM" id="SignalP"/>
    </source>
</evidence>
<feature type="signal peptide" evidence="1">
    <location>
        <begin position="1"/>
        <end position="23"/>
    </location>
</feature>
<dbReference type="RefSeq" id="WP_162666545.1">
    <property type="nucleotide sequence ID" value="NZ_LR593886.1"/>
</dbReference>
<organism evidence="2 3">
    <name type="scientific">Gemmata massiliana</name>
    <dbReference type="NCBI Taxonomy" id="1210884"/>
    <lineage>
        <taxon>Bacteria</taxon>
        <taxon>Pseudomonadati</taxon>
        <taxon>Planctomycetota</taxon>
        <taxon>Planctomycetia</taxon>
        <taxon>Gemmatales</taxon>
        <taxon>Gemmataceae</taxon>
        <taxon>Gemmata</taxon>
    </lineage>
</organism>
<protein>
    <recommendedName>
        <fullName evidence="4">DUF4440 domain-containing protein</fullName>
    </recommendedName>
</protein>
<evidence type="ECO:0000313" key="2">
    <source>
        <dbReference type="EMBL" id="VTR91568.1"/>
    </source>
</evidence>
<gene>
    <name evidence="2" type="ORF">SOIL9_61460</name>
</gene>
<accession>A0A6P2CR75</accession>
<dbReference type="AlphaFoldDB" id="A0A6P2CR75"/>
<feature type="chain" id="PRO_5027067429" description="DUF4440 domain-containing protein" evidence="1">
    <location>
        <begin position="24"/>
        <end position="156"/>
    </location>
</feature>
<dbReference type="EMBL" id="LR593886">
    <property type="protein sequence ID" value="VTR91568.1"/>
    <property type="molecule type" value="Genomic_DNA"/>
</dbReference>
<evidence type="ECO:0008006" key="4">
    <source>
        <dbReference type="Google" id="ProtNLM"/>
    </source>
</evidence>
<sequence length="156" mass="17123">MRTAQFTFLWVLATFCIPNPALGADPTAEEKWAKGIAEDYWRALRAGQGEQAAALLSPELAQSLLNREPLFANGPLPKWPTFNTLPGVSGPEVTASNSAQELAPDRSEVVLRGKLSGKNARGERVAAEFTMRVAREKDGGKWSIRYLLVTDRDKKP</sequence>
<dbReference type="Proteomes" id="UP000464178">
    <property type="component" value="Chromosome"/>
</dbReference>
<proteinExistence type="predicted"/>
<keyword evidence="3" id="KW-1185">Reference proteome</keyword>